<reference evidence="1 2" key="1">
    <citation type="submission" date="2020-08" db="EMBL/GenBank/DDBJ databases">
        <title>Functional genomics of gut bacteria from endangered species of beetles.</title>
        <authorList>
            <person name="Carlos-Shanley C."/>
        </authorList>
    </citation>
    <scope>NUCLEOTIDE SEQUENCE [LARGE SCALE GENOMIC DNA]</scope>
    <source>
        <strain evidence="1 2">S00179</strain>
    </source>
</reference>
<sequence>MAIIRKQLSSSFKVDDQLSKILGDKNYSRRRDIWLWCFLDGDKISRYDRMKLNFAYMRDDMADAIYDAGVEPGYIHGAQNDLMLPDEQLAWISSEPRQLAWLKVRINSYREYLFNCPPAVTGRDEVIAMVDCLRDPDVSKAGYVQQLKRAWDEQVRKDKILDWIKSENAEGEEEACGQVWSQLNKHHSIHLLIESKPSDLNSLLRVLDGIPATDTEKAFYVSAARKAWGQVKRRRKSDGKSQYNFTLTDRARKRLDALCDKYEIKRPQVIEILLLMEEEKGLYLEERMRILRGIES</sequence>
<proteinExistence type="predicted"/>
<dbReference type="AlphaFoldDB" id="A0A7W7KJM0"/>
<dbReference type="EMBL" id="JACHLI010000009">
    <property type="protein sequence ID" value="MBB4864032.1"/>
    <property type="molecule type" value="Genomic_DNA"/>
</dbReference>
<name>A0A7W7KJM0_PSENT</name>
<gene>
    <name evidence="1" type="ORF">HNP46_002892</name>
</gene>
<evidence type="ECO:0000313" key="2">
    <source>
        <dbReference type="Proteomes" id="UP000566995"/>
    </source>
</evidence>
<protein>
    <submittedName>
        <fullName evidence="1">Uncharacterized protein</fullName>
    </submittedName>
</protein>
<organism evidence="1 2">
    <name type="scientific">Pseudomonas nitroreducens</name>
    <dbReference type="NCBI Taxonomy" id="46680"/>
    <lineage>
        <taxon>Bacteria</taxon>
        <taxon>Pseudomonadati</taxon>
        <taxon>Pseudomonadota</taxon>
        <taxon>Gammaproteobacteria</taxon>
        <taxon>Pseudomonadales</taxon>
        <taxon>Pseudomonadaceae</taxon>
        <taxon>Pseudomonas</taxon>
    </lineage>
</organism>
<accession>A0A7W7KJM0</accession>
<comment type="caution">
    <text evidence="1">The sequence shown here is derived from an EMBL/GenBank/DDBJ whole genome shotgun (WGS) entry which is preliminary data.</text>
</comment>
<evidence type="ECO:0000313" key="1">
    <source>
        <dbReference type="EMBL" id="MBB4864032.1"/>
    </source>
</evidence>
<dbReference type="Proteomes" id="UP000566995">
    <property type="component" value="Unassembled WGS sequence"/>
</dbReference>
<dbReference type="RefSeq" id="WP_184589928.1">
    <property type="nucleotide sequence ID" value="NZ_JACHLI010000009.1"/>
</dbReference>